<evidence type="ECO:0000256" key="1">
    <source>
        <dbReference type="ARBA" id="ARBA00006817"/>
    </source>
</evidence>
<gene>
    <name evidence="3" type="ORF">H8L32_15255</name>
</gene>
<comment type="caution">
    <text evidence="3">The sequence shown here is derived from an EMBL/GenBank/DDBJ whole genome shotgun (WGS) entry which is preliminary data.</text>
</comment>
<evidence type="ECO:0000313" key="4">
    <source>
        <dbReference type="Proteomes" id="UP000650424"/>
    </source>
</evidence>
<evidence type="ECO:0000313" key="3">
    <source>
        <dbReference type="EMBL" id="MBC3918848.1"/>
    </source>
</evidence>
<dbReference type="InterPro" id="IPR013538">
    <property type="entry name" value="ASHA1/2-like_C"/>
</dbReference>
<dbReference type="Proteomes" id="UP000650424">
    <property type="component" value="Unassembled WGS sequence"/>
</dbReference>
<comment type="similarity">
    <text evidence="1">Belongs to the AHA1 family.</text>
</comment>
<dbReference type="InterPro" id="IPR023393">
    <property type="entry name" value="START-like_dom_sf"/>
</dbReference>
<protein>
    <submittedName>
        <fullName evidence="3">SRPBCC family protein</fullName>
    </submittedName>
</protein>
<name>A0ABR6ZTF6_9BURK</name>
<reference evidence="3 4" key="1">
    <citation type="submission" date="2020-08" db="EMBL/GenBank/DDBJ databases">
        <title>Novel species isolated from subtropical streams in China.</title>
        <authorList>
            <person name="Lu H."/>
        </authorList>
    </citation>
    <scope>NUCLEOTIDE SEQUENCE [LARGE SCALE GENOMIC DNA]</scope>
    <source>
        <strain evidence="3 4">CY18W</strain>
    </source>
</reference>
<dbReference type="SUPFAM" id="SSF55961">
    <property type="entry name" value="Bet v1-like"/>
    <property type="match status" value="1"/>
</dbReference>
<sequence>MTAEENKEENKFDLVLERIVDIPPSLVWAAWTTPAHLVEWFTPAPWKTVDCEIDLKAGGIFRTVMQSPEGVNHDNVGCYLEVVHGQKLVFTDALGPGFRPTGNAFMTAIITFEAHDAGTKYKAVVLHKNAEDKQKHMDMGFHQGWGTALDQLVAHMKKLN</sequence>
<dbReference type="CDD" id="cd08896">
    <property type="entry name" value="SRPBCC_CalC_Aha1-like_3"/>
    <property type="match status" value="1"/>
</dbReference>
<dbReference type="Pfam" id="PF08327">
    <property type="entry name" value="AHSA1"/>
    <property type="match status" value="1"/>
</dbReference>
<evidence type="ECO:0000259" key="2">
    <source>
        <dbReference type="Pfam" id="PF08327"/>
    </source>
</evidence>
<feature type="domain" description="Activator of Hsp90 ATPase homologue 1/2-like C-terminal" evidence="2">
    <location>
        <begin position="22"/>
        <end position="156"/>
    </location>
</feature>
<dbReference type="EMBL" id="JACOGF010000007">
    <property type="protein sequence ID" value="MBC3918848.1"/>
    <property type="molecule type" value="Genomic_DNA"/>
</dbReference>
<accession>A0ABR6ZTF6</accession>
<proteinExistence type="inferred from homology"/>
<organism evidence="3 4">
    <name type="scientific">Undibacterium hunanense</name>
    <dbReference type="NCBI Taxonomy" id="2762292"/>
    <lineage>
        <taxon>Bacteria</taxon>
        <taxon>Pseudomonadati</taxon>
        <taxon>Pseudomonadota</taxon>
        <taxon>Betaproteobacteria</taxon>
        <taxon>Burkholderiales</taxon>
        <taxon>Oxalobacteraceae</taxon>
        <taxon>Undibacterium</taxon>
    </lineage>
</organism>
<keyword evidence="4" id="KW-1185">Reference proteome</keyword>
<dbReference type="Gene3D" id="3.30.530.20">
    <property type="match status" value="1"/>
</dbReference>